<evidence type="ECO:0000313" key="2">
    <source>
        <dbReference type="EMBL" id="OYX56806.1"/>
    </source>
</evidence>
<gene>
    <name evidence="2" type="ORF">B7Y86_08555</name>
</gene>
<evidence type="ECO:0000256" key="1">
    <source>
        <dbReference type="SAM" id="MobiDB-lite"/>
    </source>
</evidence>
<evidence type="ECO:0008006" key="4">
    <source>
        <dbReference type="Google" id="ProtNLM"/>
    </source>
</evidence>
<dbReference type="Pfam" id="PF13770">
    <property type="entry name" value="DUF4169"/>
    <property type="match status" value="1"/>
</dbReference>
<dbReference type="AlphaFoldDB" id="A0A258HIR8"/>
<organism evidence="2 3">
    <name type="scientific">Brevundimonas subvibrioides</name>
    <dbReference type="NCBI Taxonomy" id="74313"/>
    <lineage>
        <taxon>Bacteria</taxon>
        <taxon>Pseudomonadati</taxon>
        <taxon>Pseudomonadota</taxon>
        <taxon>Alphaproteobacteria</taxon>
        <taxon>Caulobacterales</taxon>
        <taxon>Caulobacteraceae</taxon>
        <taxon>Brevundimonas</taxon>
    </lineage>
</organism>
<comment type="caution">
    <text evidence="2">The sequence shown here is derived from an EMBL/GenBank/DDBJ whole genome shotgun (WGS) entry which is preliminary data.</text>
</comment>
<sequence>MADTVNLNTFRKARAKAADKSQAEANRVLHGLPKAERQRAKAERERAARLLDQSRRED</sequence>
<feature type="compositionally biased region" description="Basic and acidic residues" evidence="1">
    <location>
        <begin position="33"/>
        <end position="58"/>
    </location>
</feature>
<dbReference type="EMBL" id="NCEQ01000007">
    <property type="protein sequence ID" value="OYX56806.1"/>
    <property type="molecule type" value="Genomic_DNA"/>
</dbReference>
<reference evidence="2 3" key="1">
    <citation type="submission" date="2017-03" db="EMBL/GenBank/DDBJ databases">
        <title>Lifting the veil on microbial sulfur biogeochemistry in mining wastewaters.</title>
        <authorList>
            <person name="Kantor R.S."/>
            <person name="Colenbrander Nelson T."/>
            <person name="Marshall S."/>
            <person name="Bennett D."/>
            <person name="Apte S."/>
            <person name="Camacho D."/>
            <person name="Thomas B.C."/>
            <person name="Warren L.A."/>
            <person name="Banfield J.F."/>
        </authorList>
    </citation>
    <scope>NUCLEOTIDE SEQUENCE [LARGE SCALE GENOMIC DNA]</scope>
    <source>
        <strain evidence="2">32-68-21</strain>
    </source>
</reference>
<proteinExistence type="predicted"/>
<accession>A0A258HIR8</accession>
<dbReference type="Proteomes" id="UP000216147">
    <property type="component" value="Unassembled WGS sequence"/>
</dbReference>
<protein>
    <recommendedName>
        <fullName evidence="4">DUF4169 domain-containing protein</fullName>
    </recommendedName>
</protein>
<feature type="region of interest" description="Disordered" evidence="1">
    <location>
        <begin position="15"/>
        <end position="58"/>
    </location>
</feature>
<dbReference type="InterPro" id="IPR025227">
    <property type="entry name" value="DUF4169"/>
</dbReference>
<name>A0A258HIR8_9CAUL</name>
<evidence type="ECO:0000313" key="3">
    <source>
        <dbReference type="Proteomes" id="UP000216147"/>
    </source>
</evidence>